<dbReference type="GO" id="GO:0034599">
    <property type="term" value="P:cellular response to oxidative stress"/>
    <property type="evidence" value="ECO:0007669"/>
    <property type="project" value="TreeGrafter"/>
</dbReference>
<comment type="similarity">
    <text evidence="2">Belongs to the class-I pyridine nucleotide-disulfide oxidoreductase family.</text>
</comment>
<dbReference type="PRINTS" id="PR00411">
    <property type="entry name" value="PNDRDTASEI"/>
</dbReference>
<keyword evidence="3" id="KW-0285">Flavoprotein</keyword>
<dbReference type="PANTHER" id="PTHR42737:SF2">
    <property type="entry name" value="GLUTATHIONE REDUCTASE"/>
    <property type="match status" value="1"/>
</dbReference>
<dbReference type="GO" id="GO:0050660">
    <property type="term" value="F:flavin adenine dinucleotide binding"/>
    <property type="evidence" value="ECO:0007669"/>
    <property type="project" value="InterPro"/>
</dbReference>
<evidence type="ECO:0000259" key="8">
    <source>
        <dbReference type="Pfam" id="PF02852"/>
    </source>
</evidence>
<accession>A0A0C2MND0</accession>
<organism evidence="10 11">
    <name type="scientific">Thelohanellus kitauei</name>
    <name type="common">Myxosporean</name>
    <dbReference type="NCBI Taxonomy" id="669202"/>
    <lineage>
        <taxon>Eukaryota</taxon>
        <taxon>Metazoa</taxon>
        <taxon>Cnidaria</taxon>
        <taxon>Myxozoa</taxon>
        <taxon>Myxosporea</taxon>
        <taxon>Bivalvulida</taxon>
        <taxon>Platysporina</taxon>
        <taxon>Myxobolidae</taxon>
        <taxon>Thelohanellus</taxon>
    </lineage>
</organism>
<dbReference type="SUPFAM" id="SSF55424">
    <property type="entry name" value="FAD/NAD-linked reductases, dimerisation (C-terminal) domain"/>
    <property type="match status" value="1"/>
</dbReference>
<dbReference type="Gene3D" id="3.50.50.60">
    <property type="entry name" value="FAD/NAD(P)-binding domain"/>
    <property type="match status" value="1"/>
</dbReference>
<name>A0A0C2MND0_THEKT</name>
<comment type="cofactor">
    <cofactor evidence="1">
        <name>FAD</name>
        <dbReference type="ChEBI" id="CHEBI:57692"/>
    </cofactor>
</comment>
<evidence type="ECO:0000256" key="2">
    <source>
        <dbReference type="ARBA" id="ARBA00007532"/>
    </source>
</evidence>
<reference evidence="10 11" key="1">
    <citation type="journal article" date="2014" name="Genome Biol. Evol.">
        <title>The genome of the myxosporean Thelohanellus kitauei shows adaptations to nutrient acquisition within its fish host.</title>
        <authorList>
            <person name="Yang Y."/>
            <person name="Xiong J."/>
            <person name="Zhou Z."/>
            <person name="Huo F."/>
            <person name="Miao W."/>
            <person name="Ran C."/>
            <person name="Liu Y."/>
            <person name="Zhang J."/>
            <person name="Feng J."/>
            <person name="Wang M."/>
            <person name="Wang M."/>
            <person name="Wang L."/>
            <person name="Yao B."/>
        </authorList>
    </citation>
    <scope>NUCLEOTIDE SEQUENCE [LARGE SCALE GENOMIC DNA]</scope>
    <source>
        <strain evidence="10">Wuqing</strain>
    </source>
</reference>
<sequence>MFAIGRKSCTTEIGLEKIKVKLDARNRVITVDNHEQTETENVFAIGDILANKPQLTPVAIKAGQLLARRLCGISFENCDYNIIPTTVFTPIEYGAIGFSEDDAKNRFGENDIDVFHSDCFPLEYKLGPAPETNWFYAKLITRISQNNKVIGFHVISPNAGEVTQGYAVAMQMGATLNDFNRTIGIHPTVSEIFTSMKNSKRLVPEVKPEGGC</sequence>
<feature type="domain" description="FAD/NAD(P)-binding" evidence="9">
    <location>
        <begin position="2"/>
        <end position="63"/>
    </location>
</feature>
<dbReference type="Gene3D" id="3.30.390.30">
    <property type="match status" value="1"/>
</dbReference>
<evidence type="ECO:0000256" key="3">
    <source>
        <dbReference type="ARBA" id="ARBA00022630"/>
    </source>
</evidence>
<dbReference type="GO" id="GO:0004362">
    <property type="term" value="F:glutathione-disulfide reductase (NADPH) activity"/>
    <property type="evidence" value="ECO:0007669"/>
    <property type="project" value="TreeGrafter"/>
</dbReference>
<keyword evidence="5" id="KW-0560">Oxidoreductase</keyword>
<keyword evidence="11" id="KW-1185">Reference proteome</keyword>
<keyword evidence="6" id="KW-1015">Disulfide bond</keyword>
<evidence type="ECO:0000256" key="5">
    <source>
        <dbReference type="ARBA" id="ARBA00023002"/>
    </source>
</evidence>
<proteinExistence type="inferred from homology"/>
<evidence type="ECO:0000256" key="7">
    <source>
        <dbReference type="ARBA" id="ARBA00023284"/>
    </source>
</evidence>
<evidence type="ECO:0000256" key="4">
    <source>
        <dbReference type="ARBA" id="ARBA00022827"/>
    </source>
</evidence>
<protein>
    <submittedName>
        <fullName evidence="10">Thioredoxin reductase 1, cytoplasmic</fullName>
    </submittedName>
</protein>
<comment type="caution">
    <text evidence="10">The sequence shown here is derived from an EMBL/GenBank/DDBJ whole genome shotgun (WGS) entry which is preliminary data.</text>
</comment>
<dbReference type="AlphaFoldDB" id="A0A0C2MND0"/>
<evidence type="ECO:0000313" key="11">
    <source>
        <dbReference type="Proteomes" id="UP000031668"/>
    </source>
</evidence>
<dbReference type="GO" id="GO:0005739">
    <property type="term" value="C:mitochondrion"/>
    <property type="evidence" value="ECO:0007669"/>
    <property type="project" value="TreeGrafter"/>
</dbReference>
<dbReference type="EMBL" id="JWZT01002718">
    <property type="protein sequence ID" value="KII68726.1"/>
    <property type="molecule type" value="Genomic_DNA"/>
</dbReference>
<feature type="domain" description="Pyridine nucleotide-disulphide oxidoreductase dimerisation" evidence="8">
    <location>
        <begin position="83"/>
        <end position="195"/>
    </location>
</feature>
<keyword evidence="7" id="KW-0676">Redox-active center</keyword>
<dbReference type="PANTHER" id="PTHR42737">
    <property type="entry name" value="GLUTATHIONE REDUCTASE"/>
    <property type="match status" value="1"/>
</dbReference>
<dbReference type="Pfam" id="PF02852">
    <property type="entry name" value="Pyr_redox_dim"/>
    <property type="match status" value="1"/>
</dbReference>
<evidence type="ECO:0000259" key="9">
    <source>
        <dbReference type="Pfam" id="PF07992"/>
    </source>
</evidence>
<dbReference type="OMA" id="DYRINFE"/>
<dbReference type="GO" id="GO:0006749">
    <property type="term" value="P:glutathione metabolic process"/>
    <property type="evidence" value="ECO:0007669"/>
    <property type="project" value="TreeGrafter"/>
</dbReference>
<dbReference type="InterPro" id="IPR046952">
    <property type="entry name" value="GSHR/TRXR-like"/>
</dbReference>
<dbReference type="InterPro" id="IPR004099">
    <property type="entry name" value="Pyr_nucl-diS_OxRdtase_dimer"/>
</dbReference>
<evidence type="ECO:0000313" key="10">
    <source>
        <dbReference type="EMBL" id="KII68726.1"/>
    </source>
</evidence>
<dbReference type="GO" id="GO:0005829">
    <property type="term" value="C:cytosol"/>
    <property type="evidence" value="ECO:0007669"/>
    <property type="project" value="TreeGrafter"/>
</dbReference>
<evidence type="ECO:0000256" key="1">
    <source>
        <dbReference type="ARBA" id="ARBA00001974"/>
    </source>
</evidence>
<keyword evidence="4" id="KW-0274">FAD</keyword>
<dbReference type="Pfam" id="PF07992">
    <property type="entry name" value="Pyr_redox_2"/>
    <property type="match status" value="1"/>
</dbReference>
<dbReference type="Proteomes" id="UP000031668">
    <property type="component" value="Unassembled WGS sequence"/>
</dbReference>
<evidence type="ECO:0000256" key="6">
    <source>
        <dbReference type="ARBA" id="ARBA00023157"/>
    </source>
</evidence>
<dbReference type="OrthoDB" id="5956163at2759"/>
<dbReference type="InterPro" id="IPR036188">
    <property type="entry name" value="FAD/NAD-bd_sf"/>
</dbReference>
<gene>
    <name evidence="10" type="ORF">RF11_01086</name>
</gene>
<dbReference type="GO" id="GO:0045454">
    <property type="term" value="P:cell redox homeostasis"/>
    <property type="evidence" value="ECO:0007669"/>
    <property type="project" value="InterPro"/>
</dbReference>
<dbReference type="InterPro" id="IPR016156">
    <property type="entry name" value="FAD/NAD-linked_Rdtase_dimer_sf"/>
</dbReference>
<dbReference type="SUPFAM" id="SSF51905">
    <property type="entry name" value="FAD/NAD(P)-binding domain"/>
    <property type="match status" value="1"/>
</dbReference>
<dbReference type="InterPro" id="IPR023753">
    <property type="entry name" value="FAD/NAD-binding_dom"/>
</dbReference>